<protein>
    <recommendedName>
        <fullName evidence="4">Alpha-type protein kinase domain-containing protein</fullName>
    </recommendedName>
</protein>
<organism evidence="5 6">
    <name type="scientific">Hydnum rufescens UP504</name>
    <dbReference type="NCBI Taxonomy" id="1448309"/>
    <lineage>
        <taxon>Eukaryota</taxon>
        <taxon>Fungi</taxon>
        <taxon>Dikarya</taxon>
        <taxon>Basidiomycota</taxon>
        <taxon>Agaricomycotina</taxon>
        <taxon>Agaricomycetes</taxon>
        <taxon>Cantharellales</taxon>
        <taxon>Hydnaceae</taxon>
        <taxon>Hydnum</taxon>
    </lineage>
</organism>
<dbReference type="EMBL" id="MU128941">
    <property type="protein sequence ID" value="KAF9516260.1"/>
    <property type="molecule type" value="Genomic_DNA"/>
</dbReference>
<name>A0A9P6B2B3_9AGAM</name>
<evidence type="ECO:0000256" key="1">
    <source>
        <dbReference type="ARBA" id="ARBA00022527"/>
    </source>
</evidence>
<sequence length="55" mass="6094">LWLLEPMCSTAVTKFGGTHQYKFGPALQSSTAEAFVHYVYEFSTGAIVYTDIQGM</sequence>
<dbReference type="SUPFAM" id="SSF56112">
    <property type="entry name" value="Protein kinase-like (PK-like)"/>
    <property type="match status" value="1"/>
</dbReference>
<evidence type="ECO:0000313" key="6">
    <source>
        <dbReference type="Proteomes" id="UP000886523"/>
    </source>
</evidence>
<evidence type="ECO:0000259" key="4">
    <source>
        <dbReference type="PROSITE" id="PS51158"/>
    </source>
</evidence>
<evidence type="ECO:0000313" key="5">
    <source>
        <dbReference type="EMBL" id="KAF9516260.1"/>
    </source>
</evidence>
<feature type="non-terminal residue" evidence="5">
    <location>
        <position position="1"/>
    </location>
</feature>
<dbReference type="AlphaFoldDB" id="A0A9P6B2B3"/>
<dbReference type="Pfam" id="PF02816">
    <property type="entry name" value="Alpha_kinase"/>
    <property type="match status" value="1"/>
</dbReference>
<gene>
    <name evidence="5" type="ORF">BS47DRAFT_1292642</name>
</gene>
<keyword evidence="3" id="KW-0418">Kinase</keyword>
<dbReference type="Proteomes" id="UP000886523">
    <property type="component" value="Unassembled WGS sequence"/>
</dbReference>
<comment type="caution">
    <text evidence="5">The sequence shown here is derived from an EMBL/GenBank/DDBJ whole genome shotgun (WGS) entry which is preliminary data.</text>
</comment>
<keyword evidence="1" id="KW-0723">Serine/threonine-protein kinase</keyword>
<evidence type="ECO:0000256" key="2">
    <source>
        <dbReference type="ARBA" id="ARBA00022679"/>
    </source>
</evidence>
<accession>A0A9P6B2B3</accession>
<dbReference type="InterPro" id="IPR004166">
    <property type="entry name" value="a-kinase_dom"/>
</dbReference>
<evidence type="ECO:0000256" key="3">
    <source>
        <dbReference type="ARBA" id="ARBA00022777"/>
    </source>
</evidence>
<dbReference type="GO" id="GO:0004674">
    <property type="term" value="F:protein serine/threonine kinase activity"/>
    <property type="evidence" value="ECO:0007669"/>
    <property type="project" value="UniProtKB-KW"/>
</dbReference>
<dbReference type="PROSITE" id="PS51158">
    <property type="entry name" value="ALPHA_KINASE"/>
    <property type="match status" value="1"/>
</dbReference>
<keyword evidence="6" id="KW-1185">Reference proteome</keyword>
<reference evidence="5" key="1">
    <citation type="journal article" date="2020" name="Nat. Commun.">
        <title>Large-scale genome sequencing of mycorrhizal fungi provides insights into the early evolution of symbiotic traits.</title>
        <authorList>
            <person name="Miyauchi S."/>
            <person name="Kiss E."/>
            <person name="Kuo A."/>
            <person name="Drula E."/>
            <person name="Kohler A."/>
            <person name="Sanchez-Garcia M."/>
            <person name="Morin E."/>
            <person name="Andreopoulos B."/>
            <person name="Barry K.W."/>
            <person name="Bonito G."/>
            <person name="Buee M."/>
            <person name="Carver A."/>
            <person name="Chen C."/>
            <person name="Cichocki N."/>
            <person name="Clum A."/>
            <person name="Culley D."/>
            <person name="Crous P.W."/>
            <person name="Fauchery L."/>
            <person name="Girlanda M."/>
            <person name="Hayes R.D."/>
            <person name="Keri Z."/>
            <person name="LaButti K."/>
            <person name="Lipzen A."/>
            <person name="Lombard V."/>
            <person name="Magnuson J."/>
            <person name="Maillard F."/>
            <person name="Murat C."/>
            <person name="Nolan M."/>
            <person name="Ohm R.A."/>
            <person name="Pangilinan J."/>
            <person name="Pereira M.F."/>
            <person name="Perotto S."/>
            <person name="Peter M."/>
            <person name="Pfister S."/>
            <person name="Riley R."/>
            <person name="Sitrit Y."/>
            <person name="Stielow J.B."/>
            <person name="Szollosi G."/>
            <person name="Zifcakova L."/>
            <person name="Stursova M."/>
            <person name="Spatafora J.W."/>
            <person name="Tedersoo L."/>
            <person name="Vaario L.M."/>
            <person name="Yamada A."/>
            <person name="Yan M."/>
            <person name="Wang P."/>
            <person name="Xu J."/>
            <person name="Bruns T."/>
            <person name="Baldrian P."/>
            <person name="Vilgalys R."/>
            <person name="Dunand C."/>
            <person name="Henrissat B."/>
            <person name="Grigoriev I.V."/>
            <person name="Hibbett D."/>
            <person name="Nagy L.G."/>
            <person name="Martin F.M."/>
        </authorList>
    </citation>
    <scope>NUCLEOTIDE SEQUENCE</scope>
    <source>
        <strain evidence="5">UP504</strain>
    </source>
</reference>
<dbReference type="OrthoDB" id="2954955at2759"/>
<proteinExistence type="predicted"/>
<dbReference type="InterPro" id="IPR011009">
    <property type="entry name" value="Kinase-like_dom_sf"/>
</dbReference>
<keyword evidence="2" id="KW-0808">Transferase</keyword>
<feature type="domain" description="Alpha-type protein kinase" evidence="4">
    <location>
        <begin position="1"/>
        <end position="55"/>
    </location>
</feature>
<dbReference type="GO" id="GO:0005524">
    <property type="term" value="F:ATP binding"/>
    <property type="evidence" value="ECO:0007669"/>
    <property type="project" value="InterPro"/>
</dbReference>